<protein>
    <recommendedName>
        <fullName evidence="7">FAD-binding domain-containing protein</fullName>
    </recommendedName>
</protein>
<evidence type="ECO:0000313" key="6">
    <source>
        <dbReference type="Proteomes" id="UP000184330"/>
    </source>
</evidence>
<dbReference type="Proteomes" id="UP000184330">
    <property type="component" value="Unassembled WGS sequence"/>
</dbReference>
<reference evidence="5 6" key="1">
    <citation type="submission" date="2016-03" db="EMBL/GenBank/DDBJ databases">
        <authorList>
            <person name="Ploux O."/>
        </authorList>
    </citation>
    <scope>NUCLEOTIDE SEQUENCE [LARGE SCALE GENOMIC DNA]</scope>
    <source>
        <strain evidence="5 6">UAMH 11012</strain>
    </source>
</reference>
<dbReference type="Gene3D" id="3.50.50.60">
    <property type="entry name" value="FAD/NAD(P)-binding domain"/>
    <property type="match status" value="1"/>
</dbReference>
<evidence type="ECO:0000256" key="3">
    <source>
        <dbReference type="ARBA" id="ARBA00023002"/>
    </source>
</evidence>
<evidence type="ECO:0000256" key="1">
    <source>
        <dbReference type="ARBA" id="ARBA00022630"/>
    </source>
</evidence>
<keyword evidence="2" id="KW-0274">FAD</keyword>
<sequence length="400" mass="43833">MMKALPSSPEGPKIAIIGAGPAGLTLNFPAGPVALQPDGGIAALKSCGIFEKMPTDFQGNKECVVADKYGQRKWNGNDIQGDSRLFLRNDITCLISPVAVSPSADTPFYWMYKEGKRYGKAAKRRLALKGDFTEDFDIVVGADAIPGRVIRAGSEVADILDTLLGHGTFYASEYGKAIMIKRGFRDSILMHLMLLNRILDRRSGNILSPFHYEGALGRNAGPELLDRLLFSSDCFADWCDNIKVLIALGFVHEYNLNPYAARPLYNFEPEFQWEHVPGITLIGDAAHVITYFTGDGVDLAMTDALELSQELIIENEKPEPDYDLTLERFEKRMLERIPEKARNAADVMLAMFDKEVPDAFVDVLKDLNPSAEGGSGAGAVATSCIDGALGTMLRACLERT</sequence>
<dbReference type="InterPro" id="IPR036188">
    <property type="entry name" value="FAD/NAD-bd_sf"/>
</dbReference>
<accession>A0A1L7XVH6</accession>
<organism evidence="5 6">
    <name type="scientific">Phialocephala subalpina</name>
    <dbReference type="NCBI Taxonomy" id="576137"/>
    <lineage>
        <taxon>Eukaryota</taxon>
        <taxon>Fungi</taxon>
        <taxon>Dikarya</taxon>
        <taxon>Ascomycota</taxon>
        <taxon>Pezizomycotina</taxon>
        <taxon>Leotiomycetes</taxon>
        <taxon>Helotiales</taxon>
        <taxon>Mollisiaceae</taxon>
        <taxon>Phialocephala</taxon>
        <taxon>Phialocephala fortinii species complex</taxon>
    </lineage>
</organism>
<evidence type="ECO:0000313" key="5">
    <source>
        <dbReference type="EMBL" id="CZR69036.1"/>
    </source>
</evidence>
<keyword evidence="1" id="KW-0285">Flavoprotein</keyword>
<proteinExistence type="predicted"/>
<evidence type="ECO:0008006" key="7">
    <source>
        <dbReference type="Google" id="ProtNLM"/>
    </source>
</evidence>
<name>A0A1L7XVH6_9HELO</name>
<dbReference type="PANTHER" id="PTHR46972:SF1">
    <property type="entry name" value="FAD DEPENDENT OXIDOREDUCTASE DOMAIN-CONTAINING PROTEIN"/>
    <property type="match status" value="1"/>
</dbReference>
<dbReference type="PRINTS" id="PR00420">
    <property type="entry name" value="RNGMNOXGNASE"/>
</dbReference>
<dbReference type="EMBL" id="FJOG01000064">
    <property type="protein sequence ID" value="CZR69036.1"/>
    <property type="molecule type" value="Genomic_DNA"/>
</dbReference>
<keyword evidence="6" id="KW-1185">Reference proteome</keyword>
<dbReference type="GO" id="GO:0004497">
    <property type="term" value="F:monooxygenase activity"/>
    <property type="evidence" value="ECO:0007669"/>
    <property type="project" value="UniProtKB-KW"/>
</dbReference>
<dbReference type="PANTHER" id="PTHR46972">
    <property type="entry name" value="MONOOXYGENASE ASQM-RELATED"/>
    <property type="match status" value="1"/>
</dbReference>
<dbReference type="AlphaFoldDB" id="A0A1L7XVH6"/>
<evidence type="ECO:0000256" key="4">
    <source>
        <dbReference type="ARBA" id="ARBA00023033"/>
    </source>
</evidence>
<dbReference type="STRING" id="576137.A0A1L7XVH6"/>
<dbReference type="SUPFAM" id="SSF51905">
    <property type="entry name" value="FAD/NAD(P)-binding domain"/>
    <property type="match status" value="1"/>
</dbReference>
<gene>
    <name evidence="5" type="ORF">PAC_18937</name>
</gene>
<keyword evidence="3" id="KW-0560">Oxidoreductase</keyword>
<dbReference type="OrthoDB" id="655030at2759"/>
<evidence type="ECO:0000256" key="2">
    <source>
        <dbReference type="ARBA" id="ARBA00022827"/>
    </source>
</evidence>
<keyword evidence="4" id="KW-0503">Monooxygenase</keyword>